<dbReference type="AlphaFoldDB" id="A0AAD5MFB8"/>
<keyword evidence="2" id="KW-1185">Reference proteome</keyword>
<dbReference type="EMBL" id="JAHQIW010002961">
    <property type="protein sequence ID" value="KAJ1356900.1"/>
    <property type="molecule type" value="Genomic_DNA"/>
</dbReference>
<evidence type="ECO:0000313" key="2">
    <source>
        <dbReference type="Proteomes" id="UP001196413"/>
    </source>
</evidence>
<gene>
    <name evidence="1" type="ORF">KIN20_014863</name>
</gene>
<proteinExistence type="predicted"/>
<sequence length="72" mass="7963">MAMSPRKKRRNEQITIETVMVTQPSSTAVTTVTAPSANQTVVKGSTASGYGMSHQEHLLEFLRPVEVIETRF</sequence>
<reference evidence="1" key="1">
    <citation type="submission" date="2021-06" db="EMBL/GenBank/DDBJ databases">
        <title>Parelaphostrongylus tenuis whole genome reference sequence.</title>
        <authorList>
            <person name="Garwood T.J."/>
            <person name="Larsen P.A."/>
            <person name="Fountain-Jones N.M."/>
            <person name="Garbe J.R."/>
            <person name="Macchietto M.G."/>
            <person name="Kania S.A."/>
            <person name="Gerhold R.W."/>
            <person name="Richards J.E."/>
            <person name="Wolf T.M."/>
        </authorList>
    </citation>
    <scope>NUCLEOTIDE SEQUENCE</scope>
    <source>
        <strain evidence="1">MNPRO001-30</strain>
        <tissue evidence="1">Meninges</tissue>
    </source>
</reference>
<evidence type="ECO:0000313" key="1">
    <source>
        <dbReference type="EMBL" id="KAJ1356900.1"/>
    </source>
</evidence>
<comment type="caution">
    <text evidence="1">The sequence shown here is derived from an EMBL/GenBank/DDBJ whole genome shotgun (WGS) entry which is preliminary data.</text>
</comment>
<protein>
    <submittedName>
        <fullName evidence="1">Uncharacterized protein</fullName>
    </submittedName>
</protein>
<name>A0AAD5MFB8_PARTN</name>
<accession>A0AAD5MFB8</accession>
<organism evidence="1 2">
    <name type="scientific">Parelaphostrongylus tenuis</name>
    <name type="common">Meningeal worm</name>
    <dbReference type="NCBI Taxonomy" id="148309"/>
    <lineage>
        <taxon>Eukaryota</taxon>
        <taxon>Metazoa</taxon>
        <taxon>Ecdysozoa</taxon>
        <taxon>Nematoda</taxon>
        <taxon>Chromadorea</taxon>
        <taxon>Rhabditida</taxon>
        <taxon>Rhabditina</taxon>
        <taxon>Rhabditomorpha</taxon>
        <taxon>Strongyloidea</taxon>
        <taxon>Metastrongylidae</taxon>
        <taxon>Parelaphostrongylus</taxon>
    </lineage>
</organism>
<dbReference type="Proteomes" id="UP001196413">
    <property type="component" value="Unassembled WGS sequence"/>
</dbReference>